<dbReference type="Pfam" id="PF02321">
    <property type="entry name" value="OEP"/>
    <property type="match status" value="2"/>
</dbReference>
<keyword evidence="7" id="KW-0998">Cell outer membrane</keyword>
<dbReference type="InterPro" id="IPR003423">
    <property type="entry name" value="OMP_efflux"/>
</dbReference>
<dbReference type="PROSITE" id="PS51257">
    <property type="entry name" value="PROKAR_LIPOPROTEIN"/>
    <property type="match status" value="1"/>
</dbReference>
<evidence type="ECO:0000256" key="3">
    <source>
        <dbReference type="ARBA" id="ARBA00022448"/>
    </source>
</evidence>
<evidence type="ECO:0000256" key="4">
    <source>
        <dbReference type="ARBA" id="ARBA00022452"/>
    </source>
</evidence>
<evidence type="ECO:0000256" key="2">
    <source>
        <dbReference type="ARBA" id="ARBA00007613"/>
    </source>
</evidence>
<accession>A0A7C3ZSW6</accession>
<keyword evidence="5" id="KW-0812">Transmembrane</keyword>
<sequence length="514" mass="56336">MCKYDKLMALGVGVVLGTIACPPGVALPLWQVAEAPPSILPSQSEPTPTPTEPAPTEPTPAQTPSTPNLESSPNPLLFPTVPEEVKLDPTVPLTLQQALELARQQNRDLQEALLSLERSQAAFQEATAARYPNLQLRSNLSRSDSASGELSNARQRELFGDQAQQDTASTSLDGTVELSYDLYTSGLRPAQISAASSQVRFDELEVERIAHQLQFDITDAYYNLQQRDEEVRIARSAVQRFEQNLKDAEALEKAGVGTKFDVLQARVDLGNAQQDLTQALSQQLISRRNLTQLLSLPQSADIFAADPIVPAGDWALSLEESIVLAYKNRAELEQELVQRDIGSQRRRAAQAALGPQVSVFANYNALEVFSDSLNSADGYALGARLQWNLYDGGAARSRALQQEKNMEIAETRFANLRGRVRFQVEQSYFQLQSNKTNINTAGVALEEARERLRLARLRFQAGVGTQSEVIDGITALTQAEGNLSRAIIEYNRALASIQRAVSNLDGSLADNGFE</sequence>
<keyword evidence="4" id="KW-1134">Transmembrane beta strand</keyword>
<dbReference type="AlphaFoldDB" id="A0A7C3ZSW6"/>
<comment type="caution">
    <text evidence="9">The sequence shown here is derived from an EMBL/GenBank/DDBJ whole genome shotgun (WGS) entry which is preliminary data.</text>
</comment>
<reference evidence="9" key="1">
    <citation type="journal article" date="2020" name="mSystems">
        <title>Genome- and Community-Level Interaction Insights into Carbon Utilization and Element Cycling Functions of Hydrothermarchaeota in Hydrothermal Sediment.</title>
        <authorList>
            <person name="Zhou Z."/>
            <person name="Liu Y."/>
            <person name="Xu W."/>
            <person name="Pan J."/>
            <person name="Luo Z.H."/>
            <person name="Li M."/>
        </authorList>
    </citation>
    <scope>NUCLEOTIDE SEQUENCE [LARGE SCALE GENOMIC DNA]</scope>
    <source>
        <strain evidence="9">SpSt-374</strain>
    </source>
</reference>
<dbReference type="GO" id="GO:0009279">
    <property type="term" value="C:cell outer membrane"/>
    <property type="evidence" value="ECO:0007669"/>
    <property type="project" value="UniProtKB-SubCell"/>
</dbReference>
<gene>
    <name evidence="9" type="ORF">ENR15_00015</name>
</gene>
<evidence type="ECO:0000256" key="8">
    <source>
        <dbReference type="SAM" id="MobiDB-lite"/>
    </source>
</evidence>
<evidence type="ECO:0000256" key="1">
    <source>
        <dbReference type="ARBA" id="ARBA00004442"/>
    </source>
</evidence>
<keyword evidence="3" id="KW-0813">Transport</keyword>
<name>A0A7C3ZSW6_9CYAN</name>
<proteinExistence type="inferred from homology"/>
<dbReference type="SUPFAM" id="SSF56954">
    <property type="entry name" value="Outer membrane efflux proteins (OEP)"/>
    <property type="match status" value="1"/>
</dbReference>
<evidence type="ECO:0000256" key="5">
    <source>
        <dbReference type="ARBA" id="ARBA00022692"/>
    </source>
</evidence>
<comment type="similarity">
    <text evidence="2">Belongs to the outer membrane factor (OMF) (TC 1.B.17) family.</text>
</comment>
<feature type="region of interest" description="Disordered" evidence="8">
    <location>
        <begin position="38"/>
        <end position="80"/>
    </location>
</feature>
<dbReference type="Gene3D" id="1.20.1600.10">
    <property type="entry name" value="Outer membrane efflux proteins (OEP)"/>
    <property type="match status" value="1"/>
</dbReference>
<dbReference type="GO" id="GO:0015562">
    <property type="term" value="F:efflux transmembrane transporter activity"/>
    <property type="evidence" value="ECO:0007669"/>
    <property type="project" value="InterPro"/>
</dbReference>
<dbReference type="PANTHER" id="PTHR30026">
    <property type="entry name" value="OUTER MEMBRANE PROTEIN TOLC"/>
    <property type="match status" value="1"/>
</dbReference>
<dbReference type="GO" id="GO:0015288">
    <property type="term" value="F:porin activity"/>
    <property type="evidence" value="ECO:0007669"/>
    <property type="project" value="TreeGrafter"/>
</dbReference>
<feature type="compositionally biased region" description="Pro residues" evidence="8">
    <location>
        <begin position="47"/>
        <end position="58"/>
    </location>
</feature>
<dbReference type="EMBL" id="DSPX01000001">
    <property type="protein sequence ID" value="HGF99088.1"/>
    <property type="molecule type" value="Genomic_DNA"/>
</dbReference>
<protein>
    <submittedName>
        <fullName evidence="9">TolC family protein</fullName>
    </submittedName>
</protein>
<evidence type="ECO:0000256" key="7">
    <source>
        <dbReference type="ARBA" id="ARBA00023237"/>
    </source>
</evidence>
<evidence type="ECO:0000313" key="9">
    <source>
        <dbReference type="EMBL" id="HGF99088.1"/>
    </source>
</evidence>
<dbReference type="GO" id="GO:1990281">
    <property type="term" value="C:efflux pump complex"/>
    <property type="evidence" value="ECO:0007669"/>
    <property type="project" value="TreeGrafter"/>
</dbReference>
<comment type="subcellular location">
    <subcellularLocation>
        <location evidence="1">Cell outer membrane</location>
    </subcellularLocation>
</comment>
<dbReference type="PANTHER" id="PTHR30026:SF21">
    <property type="entry name" value="SLR1270 PROTEIN"/>
    <property type="match status" value="1"/>
</dbReference>
<evidence type="ECO:0000256" key="6">
    <source>
        <dbReference type="ARBA" id="ARBA00023136"/>
    </source>
</evidence>
<keyword evidence="6" id="KW-0472">Membrane</keyword>
<dbReference type="InterPro" id="IPR051906">
    <property type="entry name" value="TolC-like"/>
</dbReference>
<organism evidence="9">
    <name type="scientific">Planktothricoides sp. SpSt-374</name>
    <dbReference type="NCBI Taxonomy" id="2282167"/>
    <lineage>
        <taxon>Bacteria</taxon>
        <taxon>Bacillati</taxon>
        <taxon>Cyanobacteriota</taxon>
        <taxon>Cyanophyceae</taxon>
        <taxon>Oscillatoriophycideae</taxon>
        <taxon>Oscillatoriales</taxon>
        <taxon>Oscillatoriaceae</taxon>
        <taxon>Planktothricoides</taxon>
    </lineage>
</organism>